<dbReference type="Gene3D" id="3.20.20.80">
    <property type="entry name" value="Glycosidases"/>
    <property type="match status" value="1"/>
</dbReference>
<dbReference type="InterPro" id="IPR006102">
    <property type="entry name" value="Ig-like_GH2"/>
</dbReference>
<evidence type="ECO:0000313" key="9">
    <source>
        <dbReference type="EMBL" id="GAA4820802.1"/>
    </source>
</evidence>
<dbReference type="Pfam" id="PF02836">
    <property type="entry name" value="Glyco_hydro_2_C"/>
    <property type="match status" value="1"/>
</dbReference>
<dbReference type="EMBL" id="BAABJX010000004">
    <property type="protein sequence ID" value="GAA4820802.1"/>
    <property type="molecule type" value="Genomic_DNA"/>
</dbReference>
<dbReference type="InterPro" id="IPR006103">
    <property type="entry name" value="Glyco_hydro_2_cat"/>
</dbReference>
<accession>A0ABP9CZE1</accession>
<dbReference type="Pfam" id="PF16355">
    <property type="entry name" value="DUF4982"/>
    <property type="match status" value="1"/>
</dbReference>
<dbReference type="Pfam" id="PF00703">
    <property type="entry name" value="Glyco_hydro_2"/>
    <property type="match status" value="1"/>
</dbReference>
<evidence type="ECO:0000259" key="8">
    <source>
        <dbReference type="Pfam" id="PF18565"/>
    </source>
</evidence>
<name>A0ABP9CZE1_9BACT</name>
<dbReference type="PANTHER" id="PTHR42732">
    <property type="entry name" value="BETA-GALACTOSIDASE"/>
    <property type="match status" value="1"/>
</dbReference>
<evidence type="ECO:0000259" key="5">
    <source>
        <dbReference type="Pfam" id="PF02836"/>
    </source>
</evidence>
<dbReference type="InterPro" id="IPR008979">
    <property type="entry name" value="Galactose-bd-like_sf"/>
</dbReference>
<feature type="domain" description="Glycoside hydrolase family 2 immunoglobulin-like beta-sandwich" evidence="4">
    <location>
        <begin position="196"/>
        <end position="296"/>
    </location>
</feature>
<proteinExistence type="inferred from homology"/>
<dbReference type="SUPFAM" id="SSF49785">
    <property type="entry name" value="Galactose-binding domain-like"/>
    <property type="match status" value="1"/>
</dbReference>
<protein>
    <submittedName>
        <fullName evidence="9">Glycoside hydrolase family 2 TIM barrel-domain containing protein</fullName>
    </submittedName>
</protein>
<dbReference type="SUPFAM" id="SSF49303">
    <property type="entry name" value="beta-Galactosidase/glucuronidase domain"/>
    <property type="match status" value="1"/>
</dbReference>
<feature type="domain" description="DUF4982" evidence="7">
    <location>
        <begin position="670"/>
        <end position="727"/>
    </location>
</feature>
<dbReference type="InterPro" id="IPR013783">
    <property type="entry name" value="Ig-like_fold"/>
</dbReference>
<dbReference type="SUPFAM" id="SSF51445">
    <property type="entry name" value="(Trans)glycosidases"/>
    <property type="match status" value="1"/>
</dbReference>
<gene>
    <name evidence="9" type="ORF">GCM10023331_01410</name>
</gene>
<dbReference type="InterPro" id="IPR017853">
    <property type="entry name" value="GH"/>
</dbReference>
<sequence length="862" mass="98105">MKNLFYIIGVMLMIGCTATPYTVMEPKDFNFDWEFQLKEIHDSTGVLTMMQEANGWEEVRLPHDWVIGGEYDLANKEFAPATGYIYGGGIGWYRKTFTLNLEDHQKATILFDGVYNNSEVYLNGHRLGFHPYGYSPFYYDLTPYLLKGEENLLMVKVDHSSYADSRWYTGAGIYRNVSLKVTDKLHIPIWGAFVQTPEVTDELVQVAVATTVRNDYKEEKTFGLKTQLFDQNGKEVAVTVDQLNIAAGKEKSFTQKLSLENPRLWGIEAPHLYKYRISLVVNGNSVSDDSGNFGVRSFRFDPDSGFYLNGENRKIKGVCLHHDAGLVGTAVPKDVWRRRLQILKEGGCNAIRIAHNPGSSEFLDLCDEMGFLVQDEFFDEWDNPKDKRWNQKQKSAHSETEGYGNYFQEYAEQDLKSVMLAHRNHPSIIQWSIGNEIEWTYPRTSAATGFFNNMNWKGNYFWSEPPFSREEIQKQLEILPKGIYDIGTTAEKLVKWTKEMDTSRPVVANCILPSASHETAYGKSLDIVGYSYRRVLYDYGHENYPEKVIMGTENLAQYHEWKAIMERPFIAGTFLWTGINYLGEIRGEWPVKGNNAGLLDFAGFTKPSYHMMKTLWNDEPHTYIATQLLEKSLNKIDPRTGEVVAKNPEAWKQALWEWHDVNNHWNYIDGEMISVELYSNCEEVELMLNGRSLGKKQLADFEDHIYKWAMPFEAGKLTAIGVKDGVRTETVLQTAGEPVAVKLSIDREVLEANHYDVAHVVAQLVDAQGIPVKNQERRIQFQVPEGLRVLGVDNGAVDNVQPHLATSITTSNGKALLALQSKGVKGKVDVTAKVEKLLEDRVFIQLQDPKPEGQVYAEAKGL</sequence>
<evidence type="ECO:0000313" key="10">
    <source>
        <dbReference type="Proteomes" id="UP001500298"/>
    </source>
</evidence>
<dbReference type="InterPro" id="IPR006104">
    <property type="entry name" value="Glyco_hydro_2_N"/>
</dbReference>
<keyword evidence="3" id="KW-0326">Glycosidase</keyword>
<dbReference type="Pfam" id="PF02837">
    <property type="entry name" value="Glyco_hydro_2_N"/>
    <property type="match status" value="1"/>
</dbReference>
<dbReference type="InterPro" id="IPR040605">
    <property type="entry name" value="Glyco_hydro2_dom5"/>
</dbReference>
<dbReference type="PANTHER" id="PTHR42732:SF1">
    <property type="entry name" value="BETA-MANNOSIDASE"/>
    <property type="match status" value="1"/>
</dbReference>
<evidence type="ECO:0000256" key="1">
    <source>
        <dbReference type="ARBA" id="ARBA00007401"/>
    </source>
</evidence>
<organism evidence="9 10">
    <name type="scientific">Algivirga pacifica</name>
    <dbReference type="NCBI Taxonomy" id="1162670"/>
    <lineage>
        <taxon>Bacteria</taxon>
        <taxon>Pseudomonadati</taxon>
        <taxon>Bacteroidota</taxon>
        <taxon>Cytophagia</taxon>
        <taxon>Cytophagales</taxon>
        <taxon>Flammeovirgaceae</taxon>
        <taxon>Algivirga</taxon>
    </lineage>
</organism>
<keyword evidence="2 9" id="KW-0378">Hydrolase</keyword>
<comment type="caution">
    <text evidence="9">The sequence shown here is derived from an EMBL/GenBank/DDBJ whole genome shotgun (WGS) entry which is preliminary data.</text>
</comment>
<dbReference type="PROSITE" id="PS51257">
    <property type="entry name" value="PROKAR_LIPOPROTEIN"/>
    <property type="match status" value="1"/>
</dbReference>
<feature type="domain" description="Glycoside hydrolase family 2" evidence="8">
    <location>
        <begin position="742"/>
        <end position="840"/>
    </location>
</feature>
<dbReference type="RefSeq" id="WP_345368491.1">
    <property type="nucleotide sequence ID" value="NZ_BAABJX010000004.1"/>
</dbReference>
<dbReference type="InterPro" id="IPR036156">
    <property type="entry name" value="Beta-gal/glucu_dom_sf"/>
</dbReference>
<dbReference type="Gene3D" id="2.60.40.10">
    <property type="entry name" value="Immunoglobulins"/>
    <property type="match status" value="3"/>
</dbReference>
<dbReference type="InterPro" id="IPR006101">
    <property type="entry name" value="Glyco_hydro_2"/>
</dbReference>
<dbReference type="Proteomes" id="UP001500298">
    <property type="component" value="Unassembled WGS sequence"/>
</dbReference>
<reference evidence="10" key="1">
    <citation type="journal article" date="2019" name="Int. J. Syst. Evol. Microbiol.">
        <title>The Global Catalogue of Microorganisms (GCM) 10K type strain sequencing project: providing services to taxonomists for standard genome sequencing and annotation.</title>
        <authorList>
            <consortium name="The Broad Institute Genomics Platform"/>
            <consortium name="The Broad Institute Genome Sequencing Center for Infectious Disease"/>
            <person name="Wu L."/>
            <person name="Ma J."/>
        </authorList>
    </citation>
    <scope>NUCLEOTIDE SEQUENCE [LARGE SCALE GENOMIC DNA]</scope>
    <source>
        <strain evidence="10">JCM 18326</strain>
    </source>
</reference>
<dbReference type="PRINTS" id="PR00132">
    <property type="entry name" value="GLHYDRLASE2"/>
</dbReference>
<evidence type="ECO:0000259" key="7">
    <source>
        <dbReference type="Pfam" id="PF16355"/>
    </source>
</evidence>
<dbReference type="Pfam" id="PF18565">
    <property type="entry name" value="Glyco_hydro2_C5"/>
    <property type="match status" value="1"/>
</dbReference>
<evidence type="ECO:0000259" key="4">
    <source>
        <dbReference type="Pfam" id="PF00703"/>
    </source>
</evidence>
<keyword evidence="10" id="KW-1185">Reference proteome</keyword>
<dbReference type="InterPro" id="IPR051913">
    <property type="entry name" value="GH2_Domain-Containing"/>
</dbReference>
<dbReference type="InterPro" id="IPR032311">
    <property type="entry name" value="DUF4982"/>
</dbReference>
<feature type="domain" description="Glycosyl hydrolases family 2 sugar binding" evidence="6">
    <location>
        <begin position="89"/>
        <end position="180"/>
    </location>
</feature>
<dbReference type="GO" id="GO:0016787">
    <property type="term" value="F:hydrolase activity"/>
    <property type="evidence" value="ECO:0007669"/>
    <property type="project" value="UniProtKB-KW"/>
</dbReference>
<comment type="similarity">
    <text evidence="1">Belongs to the glycosyl hydrolase 2 family.</text>
</comment>
<evidence type="ECO:0000256" key="2">
    <source>
        <dbReference type="ARBA" id="ARBA00022801"/>
    </source>
</evidence>
<evidence type="ECO:0000256" key="3">
    <source>
        <dbReference type="ARBA" id="ARBA00023295"/>
    </source>
</evidence>
<feature type="domain" description="Glycoside hydrolase family 2 catalytic" evidence="5">
    <location>
        <begin position="303"/>
        <end position="437"/>
    </location>
</feature>
<dbReference type="Gene3D" id="2.60.120.260">
    <property type="entry name" value="Galactose-binding domain-like"/>
    <property type="match status" value="1"/>
</dbReference>
<evidence type="ECO:0000259" key="6">
    <source>
        <dbReference type="Pfam" id="PF02837"/>
    </source>
</evidence>